<protein>
    <submittedName>
        <fullName evidence="1">Uncharacterized protein</fullName>
    </submittedName>
</protein>
<organism evidence="1 2">
    <name type="scientific">Raoultibacter timonensis</name>
    <dbReference type="NCBI Taxonomy" id="1907662"/>
    <lineage>
        <taxon>Bacteria</taxon>
        <taxon>Bacillati</taxon>
        <taxon>Actinomycetota</taxon>
        <taxon>Coriobacteriia</taxon>
        <taxon>Eggerthellales</taxon>
        <taxon>Eggerthellaceae</taxon>
        <taxon>Raoultibacter</taxon>
    </lineage>
</organism>
<reference evidence="1 2" key="1">
    <citation type="submission" date="2022-01" db="EMBL/GenBank/DDBJ databases">
        <title>Novel bile acid biosynthetic pathways are enriched in the microbiome of centenarians.</title>
        <authorList>
            <person name="Sato Y."/>
            <person name="Atarashi K."/>
            <person name="Plichta R.D."/>
            <person name="Arai Y."/>
            <person name="Sasajima S."/>
            <person name="Kearney M.S."/>
            <person name="Suda W."/>
            <person name="Takeshita K."/>
            <person name="Sasaki T."/>
            <person name="Okamoto S."/>
            <person name="Skelly N.A."/>
            <person name="Okamura Y."/>
            <person name="Vlamakis H."/>
            <person name="Li Y."/>
            <person name="Tanoue T."/>
            <person name="Takei H."/>
            <person name="Nittono H."/>
            <person name="Narushima S."/>
            <person name="Irie J."/>
            <person name="Itoh H."/>
            <person name="Moriya K."/>
            <person name="Sugiura Y."/>
            <person name="Suematsu M."/>
            <person name="Moritoki N."/>
            <person name="Shibata S."/>
            <person name="Littman R.D."/>
            <person name="Fischbach A.M."/>
            <person name="Uwamino Y."/>
            <person name="Inoue T."/>
            <person name="Honda A."/>
            <person name="Hattori M."/>
            <person name="Murai T."/>
            <person name="Xavier J.R."/>
            <person name="Hirose N."/>
            <person name="Honda K."/>
        </authorList>
    </citation>
    <scope>NUCLEOTIDE SEQUENCE [LARGE SCALE GENOMIC DNA]</scope>
    <source>
        <strain evidence="1 2">CE91-St30</strain>
    </source>
</reference>
<proteinExistence type="predicted"/>
<sequence length="271" mass="29852">MSDLDVFVIDDDFDPLADLELAGEDEQPETDYLPPIPDAELSRVPERVELPAAVRIDKLLKGIPGQQFRILRAVECCADEPKDMDTVVADVEAAYPTKTSVYDVPQIVQLLVRAGALERLGAEADASVEGEPVSVDTGVQGAAFESATAADDYIVVKPAPPSLYRATREGLDVVAARKSEKLIVQTITEEERYLPLYERIFELAGREGGCPTKELDQAIDHDPLCEEPRRFCGYFLGRLEETGAVRWRDAWVVTDLGRAVLESGVFEAKRS</sequence>
<accession>A0ABN6MAZ7</accession>
<evidence type="ECO:0000313" key="1">
    <source>
        <dbReference type="EMBL" id="BDE95193.1"/>
    </source>
</evidence>
<name>A0ABN6MAZ7_9ACTN</name>
<evidence type="ECO:0000313" key="2">
    <source>
        <dbReference type="Proteomes" id="UP001320544"/>
    </source>
</evidence>
<gene>
    <name evidence="1" type="ORF">CE91St30_05260</name>
</gene>
<dbReference type="Proteomes" id="UP001320544">
    <property type="component" value="Chromosome"/>
</dbReference>
<keyword evidence="2" id="KW-1185">Reference proteome</keyword>
<dbReference type="EMBL" id="AP025564">
    <property type="protein sequence ID" value="BDE95193.1"/>
    <property type="molecule type" value="Genomic_DNA"/>
</dbReference>
<dbReference type="RefSeq" id="WP_244411642.1">
    <property type="nucleotide sequence ID" value="NZ_AP025564.1"/>
</dbReference>